<accession>A0A495Q8P9</accession>
<dbReference type="AlphaFoldDB" id="A0A495Q8P9"/>
<dbReference type="CDD" id="cd00093">
    <property type="entry name" value="HTH_XRE"/>
    <property type="match status" value="1"/>
</dbReference>
<dbReference type="SUPFAM" id="SSF47413">
    <property type="entry name" value="lambda repressor-like DNA-binding domains"/>
    <property type="match status" value="1"/>
</dbReference>
<dbReference type="SMART" id="SM00530">
    <property type="entry name" value="HTH_XRE"/>
    <property type="match status" value="1"/>
</dbReference>
<keyword evidence="3" id="KW-1185">Reference proteome</keyword>
<dbReference type="EMBL" id="RBWU01000011">
    <property type="protein sequence ID" value="RKS67689.1"/>
    <property type="molecule type" value="Genomic_DNA"/>
</dbReference>
<evidence type="ECO:0000259" key="1">
    <source>
        <dbReference type="PROSITE" id="PS50943"/>
    </source>
</evidence>
<dbReference type="Pfam" id="PF13560">
    <property type="entry name" value="HTH_31"/>
    <property type="match status" value="1"/>
</dbReference>
<feature type="domain" description="HTH cro/C1-type" evidence="1">
    <location>
        <begin position="15"/>
        <end position="68"/>
    </location>
</feature>
<dbReference type="GO" id="GO:0003677">
    <property type="term" value="F:DNA binding"/>
    <property type="evidence" value="ECO:0007669"/>
    <property type="project" value="InterPro"/>
</dbReference>
<protein>
    <submittedName>
        <fullName evidence="2">Transcriptional regulator with XRE-family HTH domain</fullName>
    </submittedName>
</protein>
<dbReference type="InterPro" id="IPR043917">
    <property type="entry name" value="DUF5753"/>
</dbReference>
<evidence type="ECO:0000313" key="3">
    <source>
        <dbReference type="Proteomes" id="UP000274601"/>
    </source>
</evidence>
<evidence type="ECO:0000313" key="2">
    <source>
        <dbReference type="EMBL" id="RKS67689.1"/>
    </source>
</evidence>
<dbReference type="Gene3D" id="1.10.260.40">
    <property type="entry name" value="lambda repressor-like DNA-binding domains"/>
    <property type="match status" value="1"/>
</dbReference>
<organism evidence="2 3">
    <name type="scientific">Actinomadura pelletieri DSM 43383</name>
    <dbReference type="NCBI Taxonomy" id="1120940"/>
    <lineage>
        <taxon>Bacteria</taxon>
        <taxon>Bacillati</taxon>
        <taxon>Actinomycetota</taxon>
        <taxon>Actinomycetes</taxon>
        <taxon>Streptosporangiales</taxon>
        <taxon>Thermomonosporaceae</taxon>
        <taxon>Actinomadura</taxon>
    </lineage>
</organism>
<dbReference type="InterPro" id="IPR001387">
    <property type="entry name" value="Cro/C1-type_HTH"/>
</dbReference>
<sequence length="293" mass="32864">MGSQYARRHRLAAELRALREEHGLLADELAKRIHYSRTKISRLENANGRPDVADVIRILDVLGVPDERWTYIVRLASDAAKKGWWDAYGESMGPRQRIYADLESGADTIRSYNPTSVPGVLQTPEMIAAMIELAKAEGPTDFSPAKMTKARLRRQEELLRPGGPTYDLVLDEVALRRIIVPEEVLAAQIRHLIDTAAGAPQLTVRLLPVDIRAPKYPLPTVPFYLYTFPEADEPPVTVVDTVTTNVVHTAPEEVDRYTRRYDQLRRVALPPDDSLSRLTEIAEHLTRQTGASG</sequence>
<name>A0A495Q8P9_9ACTN</name>
<comment type="caution">
    <text evidence="2">The sequence shown here is derived from an EMBL/GenBank/DDBJ whole genome shotgun (WGS) entry which is preliminary data.</text>
</comment>
<dbReference type="Proteomes" id="UP000274601">
    <property type="component" value="Unassembled WGS sequence"/>
</dbReference>
<dbReference type="PROSITE" id="PS50943">
    <property type="entry name" value="HTH_CROC1"/>
    <property type="match status" value="1"/>
</dbReference>
<proteinExistence type="predicted"/>
<gene>
    <name evidence="2" type="ORF">BZB76_6895</name>
</gene>
<dbReference type="OrthoDB" id="5177725at2"/>
<reference evidence="2 3" key="1">
    <citation type="submission" date="2018-10" db="EMBL/GenBank/DDBJ databases">
        <title>Genomic Encyclopedia of Archaeal and Bacterial Type Strains, Phase II (KMG-II): from individual species to whole genera.</title>
        <authorList>
            <person name="Goeker M."/>
        </authorList>
    </citation>
    <scope>NUCLEOTIDE SEQUENCE [LARGE SCALE GENOMIC DNA]</scope>
    <source>
        <strain evidence="2 3">DSM 43383</strain>
    </source>
</reference>
<dbReference type="InterPro" id="IPR010982">
    <property type="entry name" value="Lambda_DNA-bd_dom_sf"/>
</dbReference>
<dbReference type="Pfam" id="PF19054">
    <property type="entry name" value="DUF5753"/>
    <property type="match status" value="1"/>
</dbReference>
<dbReference type="RefSeq" id="WP_121438553.1">
    <property type="nucleotide sequence ID" value="NZ_RBWU01000011.1"/>
</dbReference>